<keyword evidence="8" id="KW-0472">Membrane</keyword>
<dbReference type="InterPro" id="IPR002641">
    <property type="entry name" value="PNPLA_dom"/>
</dbReference>
<dbReference type="PROSITE" id="PS51635">
    <property type="entry name" value="PNPLA"/>
    <property type="match status" value="1"/>
</dbReference>
<dbReference type="OMA" id="VSKAHFY"/>
<dbReference type="SUPFAM" id="SSF52151">
    <property type="entry name" value="FabD/lysophospholipase-like"/>
    <property type="match status" value="1"/>
</dbReference>
<keyword evidence="4 9" id="KW-0378">Hydrolase</keyword>
<keyword evidence="12" id="KW-1185">Reference proteome</keyword>
<evidence type="ECO:0000256" key="9">
    <source>
        <dbReference type="PROSITE-ProRule" id="PRU01161"/>
    </source>
</evidence>
<comment type="subcellular location">
    <subcellularLocation>
        <location evidence="1">Membrane</location>
    </subcellularLocation>
</comment>
<evidence type="ECO:0000256" key="6">
    <source>
        <dbReference type="ARBA" id="ARBA00022989"/>
    </source>
</evidence>
<dbReference type="PANTHER" id="PTHR14226:SF29">
    <property type="entry name" value="NEUROPATHY TARGET ESTERASE SWS"/>
    <property type="match status" value="1"/>
</dbReference>
<dbReference type="Pfam" id="PF01734">
    <property type="entry name" value="Patatin"/>
    <property type="match status" value="1"/>
</dbReference>
<dbReference type="InterPro" id="IPR000595">
    <property type="entry name" value="cNMP-bd_dom"/>
</dbReference>
<feature type="short sequence motif" description="GXGXXG" evidence="9">
    <location>
        <begin position="610"/>
        <end position="615"/>
    </location>
</feature>
<dbReference type="Pfam" id="PF24179">
    <property type="entry name" value="NTE_Ploop"/>
    <property type="match status" value="1"/>
</dbReference>
<dbReference type="InterPro" id="IPR014710">
    <property type="entry name" value="RmlC-like_jellyroll"/>
</dbReference>
<evidence type="ECO:0000259" key="11">
    <source>
        <dbReference type="PROSITE" id="PS51635"/>
    </source>
</evidence>
<feature type="domain" description="Cyclic nucleotide-binding" evidence="10">
    <location>
        <begin position="160"/>
        <end position="271"/>
    </location>
</feature>
<feature type="active site" description="Proton acceptor" evidence="9">
    <location>
        <position position="759"/>
    </location>
</feature>
<reference evidence="13" key="1">
    <citation type="submission" date="2022-11" db="UniProtKB">
        <authorList>
            <consortium name="WormBaseParasite"/>
        </authorList>
    </citation>
    <scope>IDENTIFICATION</scope>
</reference>
<sequence>MMHHPRILGHFKKSSVIALYKYIEILNVKANSLLFKPGDKDDSIYIIEKGRLSLSIRSPDGVEFFVKEIFAGESVFSMLSVIDVLTGHPAPLKTVTAKAEIDSVIIRLPARAFGDVFLSERKTAVRLIRVMLVAIHRVTLCTLHSYLGLTKEIMKIEALMEEVIGRFKLKTYPPGYILRHEGATEGVLYIVVTGSICILQRSLENEFNLVSRALPGQIAGGLKVLTNQPSPYTLMTKSHVRVIEIKKPDLFYLIKLKPKIVLIVANSFIRRLSPFIRSIDFALSLKVCDPGRTLYRQKEKSDALYVVLHGRLRSLNPKTHVMEEYCRGDIVGMAEVFSKEPRSSTVIAVRPTELSNLPEGLLNYIKHRYPTVLSQLIKLLGASVVKQKGRKTNSLSRFSNLNTIAITAISPDVPIDIFTYELHRCVSTLGTTSHLSSTSILRRCGRTSLKRHNESHLMAWLNQNEEKYQFVLYECDFEKTRWTRNCIRQADCILVVGLGTNKPSVGFVEKDFDRSVRAQKSLVLLWPEETSSPSGTNEWLKIPHFEKNSWCHIKLTNEVIGRFRNRAAPSPGQSMCMADSQNGDLVDVMSDFSRLSRILAGKAVGVVFGGGGAKGAAHIGIMKAMREVAIPIDIVGGVSMGSFIGALLCKFRILERIMAKTKTFFDDMCSKLMFIMDLTYNASARFTGAGFNASLQKALGESKIEDLWVQYFTLTTDLTMSEMRVHHTGSLWRYCRGSMTLAGWLPPMCDPRDGHLLVDGGYVNNLPADVMKELGVGTLIAIDVGSQDTRDLTNYGDKMSGFWVLYRNMNPFGTPVKECGYKYGKKVFSQWKTQGILDKIGFEKVEKEETREDHQQLFKVIYINQEIHFLVCST</sequence>
<dbReference type="Pfam" id="PF00027">
    <property type="entry name" value="cNMP_binding"/>
    <property type="match status" value="3"/>
</dbReference>
<feature type="domain" description="Cyclic nucleotide-binding" evidence="10">
    <location>
        <begin position="7"/>
        <end position="117"/>
    </location>
</feature>
<feature type="active site" description="Nucleophile" evidence="9">
    <location>
        <position position="639"/>
    </location>
</feature>
<evidence type="ECO:0000256" key="2">
    <source>
        <dbReference type="ARBA" id="ARBA00006636"/>
    </source>
</evidence>
<proteinExistence type="inferred from homology"/>
<evidence type="ECO:0000256" key="7">
    <source>
        <dbReference type="ARBA" id="ARBA00023098"/>
    </source>
</evidence>
<feature type="domain" description="Cyclic nucleotide-binding" evidence="10">
    <location>
        <begin position="289"/>
        <end position="357"/>
    </location>
</feature>
<dbReference type="GO" id="GO:0005783">
    <property type="term" value="C:endoplasmic reticulum"/>
    <property type="evidence" value="ECO:0007669"/>
    <property type="project" value="TreeGrafter"/>
</dbReference>
<evidence type="ECO:0000313" key="13">
    <source>
        <dbReference type="WBParaSite" id="nRc.2.0.1.t19840-RA"/>
    </source>
</evidence>
<feature type="short sequence motif" description="DGA/G" evidence="9">
    <location>
        <begin position="759"/>
        <end position="761"/>
    </location>
</feature>
<evidence type="ECO:0000256" key="4">
    <source>
        <dbReference type="ARBA" id="ARBA00022801"/>
    </source>
</evidence>
<dbReference type="PROSITE" id="PS50042">
    <property type="entry name" value="CNMP_BINDING_3"/>
    <property type="match status" value="3"/>
</dbReference>
<dbReference type="GO" id="GO:0016020">
    <property type="term" value="C:membrane"/>
    <property type="evidence" value="ECO:0007669"/>
    <property type="project" value="UniProtKB-SubCell"/>
</dbReference>
<dbReference type="InterPro" id="IPR050301">
    <property type="entry name" value="NTE"/>
</dbReference>
<dbReference type="InterPro" id="IPR056556">
    <property type="entry name" value="NTE1_P-loop_dom"/>
</dbReference>
<dbReference type="SUPFAM" id="SSF51206">
    <property type="entry name" value="cAMP-binding domain-like"/>
    <property type="match status" value="3"/>
</dbReference>
<evidence type="ECO:0000313" key="12">
    <source>
        <dbReference type="Proteomes" id="UP000887565"/>
    </source>
</evidence>
<evidence type="ECO:0000259" key="10">
    <source>
        <dbReference type="PROSITE" id="PS50042"/>
    </source>
</evidence>
<dbReference type="WBParaSite" id="nRc.2.0.1.t19840-RA">
    <property type="protein sequence ID" value="nRc.2.0.1.t19840-RA"/>
    <property type="gene ID" value="nRc.2.0.1.g19840"/>
</dbReference>
<dbReference type="GO" id="GO:0004622">
    <property type="term" value="F:phosphatidylcholine lysophospholipase activity"/>
    <property type="evidence" value="ECO:0007669"/>
    <property type="project" value="TreeGrafter"/>
</dbReference>
<dbReference type="PANTHER" id="PTHR14226">
    <property type="entry name" value="NEUROPATHY TARGET ESTERASE/SWISS CHEESE D.MELANOGASTER"/>
    <property type="match status" value="1"/>
</dbReference>
<evidence type="ECO:0000256" key="3">
    <source>
        <dbReference type="ARBA" id="ARBA00022692"/>
    </source>
</evidence>
<organism evidence="12 13">
    <name type="scientific">Romanomermis culicivorax</name>
    <name type="common">Nematode worm</name>
    <dbReference type="NCBI Taxonomy" id="13658"/>
    <lineage>
        <taxon>Eukaryota</taxon>
        <taxon>Metazoa</taxon>
        <taxon>Ecdysozoa</taxon>
        <taxon>Nematoda</taxon>
        <taxon>Enoplea</taxon>
        <taxon>Dorylaimia</taxon>
        <taxon>Mermithida</taxon>
        <taxon>Mermithoidea</taxon>
        <taxon>Mermithidae</taxon>
        <taxon>Romanomermis</taxon>
    </lineage>
</organism>
<accession>A0A915J0C8</accession>
<protein>
    <submittedName>
        <fullName evidence="13">Uncharacterized protein</fullName>
    </submittedName>
</protein>
<evidence type="ECO:0000256" key="8">
    <source>
        <dbReference type="ARBA" id="ARBA00023136"/>
    </source>
</evidence>
<evidence type="ECO:0000256" key="1">
    <source>
        <dbReference type="ARBA" id="ARBA00004370"/>
    </source>
</evidence>
<dbReference type="CDD" id="cd00038">
    <property type="entry name" value="CAP_ED"/>
    <property type="match status" value="3"/>
</dbReference>
<evidence type="ECO:0000256" key="5">
    <source>
        <dbReference type="ARBA" id="ARBA00022963"/>
    </source>
</evidence>
<name>A0A915J0C8_ROMCU</name>
<comment type="similarity">
    <text evidence="2">Belongs to the NTE family.</text>
</comment>
<dbReference type="InterPro" id="IPR016035">
    <property type="entry name" value="Acyl_Trfase/lysoPLipase"/>
</dbReference>
<dbReference type="GO" id="GO:0016042">
    <property type="term" value="P:lipid catabolic process"/>
    <property type="evidence" value="ECO:0007669"/>
    <property type="project" value="UniProtKB-UniRule"/>
</dbReference>
<keyword evidence="7 9" id="KW-0443">Lipid metabolism</keyword>
<feature type="domain" description="PNPLA" evidence="11">
    <location>
        <begin position="606"/>
        <end position="772"/>
    </location>
</feature>
<dbReference type="SMART" id="SM00100">
    <property type="entry name" value="cNMP"/>
    <property type="match status" value="3"/>
</dbReference>
<dbReference type="InterPro" id="IPR018490">
    <property type="entry name" value="cNMP-bd_dom_sf"/>
</dbReference>
<keyword evidence="3" id="KW-0812">Transmembrane</keyword>
<dbReference type="Gene3D" id="2.60.120.10">
    <property type="entry name" value="Jelly Rolls"/>
    <property type="match status" value="3"/>
</dbReference>
<keyword evidence="5 9" id="KW-0442">Lipid degradation</keyword>
<dbReference type="Gene3D" id="3.40.1090.10">
    <property type="entry name" value="Cytosolic phospholipase A2 catalytic domain"/>
    <property type="match status" value="1"/>
</dbReference>
<keyword evidence="6" id="KW-1133">Transmembrane helix</keyword>
<dbReference type="AlphaFoldDB" id="A0A915J0C8"/>
<dbReference type="Proteomes" id="UP000887565">
    <property type="component" value="Unplaced"/>
</dbReference>
<feature type="short sequence motif" description="GXSXG" evidence="9">
    <location>
        <begin position="637"/>
        <end position="641"/>
    </location>
</feature>